<evidence type="ECO:0000256" key="3">
    <source>
        <dbReference type="ARBA" id="ARBA00022525"/>
    </source>
</evidence>
<accession>A0A370TEQ0</accession>
<feature type="chain" id="PRO_5016935821" description="AA9 family lytic polysaccharide monooxygenase" evidence="7">
    <location>
        <begin position="20"/>
        <end position="252"/>
    </location>
</feature>
<dbReference type="STRING" id="2656787.A0A370TEQ0"/>
<dbReference type="RefSeq" id="XP_031866667.1">
    <property type="nucleotide sequence ID" value="XM_032017236.1"/>
</dbReference>
<feature type="signal peptide" evidence="7">
    <location>
        <begin position="1"/>
        <end position="19"/>
    </location>
</feature>
<comment type="cofactor">
    <cofactor evidence="1">
        <name>Cu(2+)</name>
        <dbReference type="ChEBI" id="CHEBI:29036"/>
    </cofactor>
</comment>
<keyword evidence="3 6" id="KW-0964">Secreted</keyword>
<dbReference type="PANTHER" id="PTHR33353:SF13">
    <property type="entry name" value="ENDOGLUCANASE II"/>
    <property type="match status" value="1"/>
</dbReference>
<keyword evidence="7" id="KW-0732">Signal</keyword>
<organism evidence="9 10">
    <name type="scientific">Venustampulla echinocandica</name>
    <dbReference type="NCBI Taxonomy" id="2656787"/>
    <lineage>
        <taxon>Eukaryota</taxon>
        <taxon>Fungi</taxon>
        <taxon>Dikarya</taxon>
        <taxon>Ascomycota</taxon>
        <taxon>Pezizomycotina</taxon>
        <taxon>Leotiomycetes</taxon>
        <taxon>Helotiales</taxon>
        <taxon>Pleuroascaceae</taxon>
        <taxon>Venustampulla</taxon>
    </lineage>
</organism>
<dbReference type="OrthoDB" id="2525337at2759"/>
<sequence>MKVPQLLPAVLLAAGAVNGHGMWQKIKVNGQDQGQNVGIRPSSSNNPVQNVNGNEIACNTNLLNPVSNKVIQVPAGAQMSAWFQHVIGGPQFANDPDNPIAPSHKGPISVYMAKVDNAGTASAYNSYSWFKIAEEGLNTGSGKWAVDTMIGNQGWWDFTMPSCIAPGQYLMRVELLALHSAYSAGGAQFYMSCANIEVTGSGTKTGSNLVKFPGAYPSNDAGIVINIYSGTPSLPNNGGKAYKIPGPPKLTC</sequence>
<keyword evidence="4 6" id="KW-1015">Disulfide bond</keyword>
<dbReference type="Pfam" id="PF03443">
    <property type="entry name" value="AA9"/>
    <property type="match status" value="1"/>
</dbReference>
<dbReference type="GO" id="GO:0030248">
    <property type="term" value="F:cellulose binding"/>
    <property type="evidence" value="ECO:0007669"/>
    <property type="project" value="UniProtKB-UniRule"/>
</dbReference>
<evidence type="ECO:0000313" key="9">
    <source>
        <dbReference type="EMBL" id="RDL33174.1"/>
    </source>
</evidence>
<dbReference type="PANTHER" id="PTHR33353">
    <property type="entry name" value="PUTATIVE (AFU_ORTHOLOGUE AFUA_1G12560)-RELATED"/>
    <property type="match status" value="1"/>
</dbReference>
<protein>
    <recommendedName>
        <fullName evidence="6">AA9 family lytic polysaccharide monooxygenase</fullName>
        <ecNumber evidence="6">1.14.99.56</ecNumber>
    </recommendedName>
    <alternativeName>
        <fullName evidence="6">Endo-beta-1,4-glucanase</fullName>
    </alternativeName>
    <alternativeName>
        <fullName evidence="6">Glycosyl hydrolase 61 family protein</fullName>
    </alternativeName>
</protein>
<keyword evidence="6" id="KW-0136">Cellulose degradation</keyword>
<comment type="caution">
    <text evidence="9">The sequence shown here is derived from an EMBL/GenBank/DDBJ whole genome shotgun (WGS) entry which is preliminary data.</text>
</comment>
<dbReference type="EC" id="1.14.99.56" evidence="6"/>
<evidence type="ECO:0000256" key="6">
    <source>
        <dbReference type="RuleBase" id="RU368122"/>
    </source>
</evidence>
<keyword evidence="5" id="KW-0325">Glycoprotein</keyword>
<evidence type="ECO:0000259" key="8">
    <source>
        <dbReference type="Pfam" id="PF03443"/>
    </source>
</evidence>
<feature type="domain" description="Auxiliary Activity family 9 catalytic" evidence="8">
    <location>
        <begin position="20"/>
        <end position="230"/>
    </location>
</feature>
<reference evidence="9 10" key="1">
    <citation type="journal article" date="2018" name="IMA Fungus">
        <title>IMA Genome-F 9: Draft genome sequence of Annulohypoxylon stygium, Aspergillus mulundensis, Berkeleyomyces basicola (syn. Thielaviopsis basicola), Ceratocystis smalleyi, two Cercospora beticola strains, Coleophoma cylindrospora, Fusarium fracticaudum, Phialophora cf. hyalina, and Morchella septimelata.</title>
        <authorList>
            <person name="Wingfield B.D."/>
            <person name="Bills G.F."/>
            <person name="Dong Y."/>
            <person name="Huang W."/>
            <person name="Nel W.J."/>
            <person name="Swalarsk-Parry B.S."/>
            <person name="Vaghefi N."/>
            <person name="Wilken P.M."/>
            <person name="An Z."/>
            <person name="de Beer Z.W."/>
            <person name="De Vos L."/>
            <person name="Chen L."/>
            <person name="Duong T.A."/>
            <person name="Gao Y."/>
            <person name="Hammerbacher A."/>
            <person name="Kikkert J.R."/>
            <person name="Li Y."/>
            <person name="Li H."/>
            <person name="Li K."/>
            <person name="Li Q."/>
            <person name="Liu X."/>
            <person name="Ma X."/>
            <person name="Naidoo K."/>
            <person name="Pethybridge S.J."/>
            <person name="Sun J."/>
            <person name="Steenkamp E.T."/>
            <person name="van der Nest M.A."/>
            <person name="van Wyk S."/>
            <person name="Wingfield M.J."/>
            <person name="Xiong C."/>
            <person name="Yue Q."/>
            <person name="Zhang X."/>
        </authorList>
    </citation>
    <scope>NUCLEOTIDE SEQUENCE [LARGE SCALE GENOMIC DNA]</scope>
    <source>
        <strain evidence="9 10">BP 5553</strain>
    </source>
</reference>
<gene>
    <name evidence="9" type="ORF">BP5553_08613</name>
</gene>
<comment type="function">
    <text evidence="6">Lytic polysaccharide monooxygenase (LMPO) that depolymerizes crystalline and amorphous polysaccharides via the oxidation of scissile alpha- or beta-(1-4)-glycosidic bonds, yielding C1 and/or C4 oxidation products. Catalysis by LPMOs requires the reduction of the active-site copper from Cu(II) to Cu(I) by a reducing agent and H(2)O(2) or O(2) as a cosubstrate.</text>
</comment>
<dbReference type="GO" id="GO:0008810">
    <property type="term" value="F:cellulase activity"/>
    <property type="evidence" value="ECO:0007669"/>
    <property type="project" value="UniProtKB-UniRule"/>
</dbReference>
<dbReference type="InterPro" id="IPR005103">
    <property type="entry name" value="AA9_LPMO"/>
</dbReference>
<keyword evidence="6" id="KW-0119">Carbohydrate metabolism</keyword>
<comment type="catalytic activity">
    <reaction evidence="6">
        <text>[(1-&gt;4)-beta-D-glucosyl]n+m + reduced acceptor + O2 = 4-dehydro-beta-D-glucosyl-[(1-&gt;4)-beta-D-glucosyl]n-1 + [(1-&gt;4)-beta-D-glucosyl]m + acceptor + H2O.</text>
        <dbReference type="EC" id="1.14.99.56"/>
    </reaction>
</comment>
<evidence type="ECO:0000256" key="1">
    <source>
        <dbReference type="ARBA" id="ARBA00001973"/>
    </source>
</evidence>
<dbReference type="CDD" id="cd21175">
    <property type="entry name" value="LPMO_AA9"/>
    <property type="match status" value="1"/>
</dbReference>
<evidence type="ECO:0000256" key="2">
    <source>
        <dbReference type="ARBA" id="ARBA00004613"/>
    </source>
</evidence>
<evidence type="ECO:0000256" key="4">
    <source>
        <dbReference type="ARBA" id="ARBA00023157"/>
    </source>
</evidence>
<keyword evidence="10" id="KW-1185">Reference proteome</keyword>
<evidence type="ECO:0000256" key="5">
    <source>
        <dbReference type="ARBA" id="ARBA00023180"/>
    </source>
</evidence>
<keyword evidence="6" id="KW-0624">Polysaccharide degradation</keyword>
<evidence type="ECO:0000313" key="10">
    <source>
        <dbReference type="Proteomes" id="UP000254866"/>
    </source>
</evidence>
<comment type="subcellular location">
    <subcellularLocation>
        <location evidence="2 6">Secreted</location>
    </subcellularLocation>
</comment>
<dbReference type="GeneID" id="43601462"/>
<dbReference type="InterPro" id="IPR049892">
    <property type="entry name" value="AA9"/>
</dbReference>
<dbReference type="GO" id="GO:0005576">
    <property type="term" value="C:extracellular region"/>
    <property type="evidence" value="ECO:0007669"/>
    <property type="project" value="UniProtKB-SubCell"/>
</dbReference>
<name>A0A370TEQ0_9HELO</name>
<dbReference type="Gene3D" id="2.70.50.70">
    <property type="match status" value="1"/>
</dbReference>
<evidence type="ECO:0000256" key="7">
    <source>
        <dbReference type="SAM" id="SignalP"/>
    </source>
</evidence>
<proteinExistence type="predicted"/>
<dbReference type="EMBL" id="NPIC01000009">
    <property type="protein sequence ID" value="RDL33174.1"/>
    <property type="molecule type" value="Genomic_DNA"/>
</dbReference>
<dbReference type="AlphaFoldDB" id="A0A370TEQ0"/>
<comment type="domain">
    <text evidence="6">Has a modular structure: an endo-beta-1,4-glucanase catalytic module at the N-terminus, a linker rich in serines and threonines, and a C-terminal carbohydrate-binding module (CBM).</text>
</comment>
<dbReference type="Proteomes" id="UP000254866">
    <property type="component" value="Unassembled WGS sequence"/>
</dbReference>
<dbReference type="GO" id="GO:0030245">
    <property type="term" value="P:cellulose catabolic process"/>
    <property type="evidence" value="ECO:0007669"/>
    <property type="project" value="UniProtKB-UniRule"/>
</dbReference>